<evidence type="ECO:0000256" key="5">
    <source>
        <dbReference type="ARBA" id="ARBA00022525"/>
    </source>
</evidence>
<comment type="caution">
    <text evidence="13">The sequence shown here is derived from an EMBL/GenBank/DDBJ whole genome shotgun (WGS) entry which is preliminary data.</text>
</comment>
<dbReference type="InterPro" id="IPR020811">
    <property type="entry name" value="Enolase_N"/>
</dbReference>
<dbReference type="Pfam" id="PF00113">
    <property type="entry name" value="Enolase_C"/>
    <property type="match status" value="1"/>
</dbReference>
<evidence type="ECO:0000259" key="11">
    <source>
        <dbReference type="SMART" id="SM01192"/>
    </source>
</evidence>
<name>A0A2G9ZF53_9BACT</name>
<protein>
    <recommendedName>
        <fullName evidence="4">Enolase</fullName>
        <ecNumber evidence="3">4.2.1.11</ecNumber>
    </recommendedName>
</protein>
<dbReference type="UniPathway" id="UPA00109">
    <property type="reaction ID" value="UER00187"/>
</dbReference>
<evidence type="ECO:0000313" key="14">
    <source>
        <dbReference type="Proteomes" id="UP000230447"/>
    </source>
</evidence>
<dbReference type="GO" id="GO:0006096">
    <property type="term" value="P:glycolytic process"/>
    <property type="evidence" value="ECO:0007669"/>
    <property type="project" value="UniProtKB-UniPathway"/>
</dbReference>
<dbReference type="PIRSF" id="PIRSF001400">
    <property type="entry name" value="Enolase"/>
    <property type="match status" value="1"/>
</dbReference>
<keyword evidence="6 10" id="KW-0460">Magnesium</keyword>
<organism evidence="13 14">
    <name type="scientific">bacterium (Candidatus Gribaldobacteria) CG23_combo_of_CG06-09_8_20_14_all_37_87_8</name>
    <dbReference type="NCBI Taxonomy" id="2014278"/>
    <lineage>
        <taxon>Bacteria</taxon>
        <taxon>Candidatus Gribaldobacteria</taxon>
    </lineage>
</organism>
<dbReference type="EMBL" id="PCSB01000031">
    <property type="protein sequence ID" value="PIP31809.1"/>
    <property type="molecule type" value="Genomic_DNA"/>
</dbReference>
<evidence type="ECO:0000256" key="8">
    <source>
        <dbReference type="ARBA" id="ARBA00023239"/>
    </source>
</evidence>
<keyword evidence="7" id="KW-0324">Glycolysis</keyword>
<dbReference type="InterPro" id="IPR029017">
    <property type="entry name" value="Enolase-like_N"/>
</dbReference>
<dbReference type="Pfam" id="PF03952">
    <property type="entry name" value="Enolase_N"/>
    <property type="match status" value="1"/>
</dbReference>
<comment type="pathway">
    <text evidence="1">Carbohydrate degradation; glycolysis; pyruvate from D-glyceraldehyde 3-phosphate: step 4/5.</text>
</comment>
<evidence type="ECO:0000256" key="3">
    <source>
        <dbReference type="ARBA" id="ARBA00012058"/>
    </source>
</evidence>
<dbReference type="SUPFAM" id="SSF51604">
    <property type="entry name" value="Enolase C-terminal domain-like"/>
    <property type="match status" value="1"/>
</dbReference>
<dbReference type="GO" id="GO:0004634">
    <property type="term" value="F:phosphopyruvate hydratase activity"/>
    <property type="evidence" value="ECO:0007669"/>
    <property type="project" value="UniProtKB-EC"/>
</dbReference>
<proteinExistence type="inferred from homology"/>
<evidence type="ECO:0000313" key="13">
    <source>
        <dbReference type="EMBL" id="PIP31809.1"/>
    </source>
</evidence>
<evidence type="ECO:0000259" key="12">
    <source>
        <dbReference type="SMART" id="SM01193"/>
    </source>
</evidence>
<dbReference type="InterPro" id="IPR000941">
    <property type="entry name" value="Enolase"/>
</dbReference>
<evidence type="ECO:0000256" key="10">
    <source>
        <dbReference type="PIRSR" id="PIRSR001400-3"/>
    </source>
</evidence>
<feature type="active site" description="Proton donor" evidence="9">
    <location>
        <position position="195"/>
    </location>
</feature>
<evidence type="ECO:0000256" key="9">
    <source>
        <dbReference type="PIRSR" id="PIRSR001400-1"/>
    </source>
</evidence>
<dbReference type="PANTHER" id="PTHR11902:SF6">
    <property type="entry name" value="ENOLASE"/>
    <property type="match status" value="1"/>
</dbReference>
<accession>A0A2G9ZF53</accession>
<dbReference type="InterPro" id="IPR036849">
    <property type="entry name" value="Enolase-like_C_sf"/>
</dbReference>
<dbReference type="GO" id="GO:0000015">
    <property type="term" value="C:phosphopyruvate hydratase complex"/>
    <property type="evidence" value="ECO:0007669"/>
    <property type="project" value="InterPro"/>
</dbReference>
<dbReference type="InterPro" id="IPR020809">
    <property type="entry name" value="Enolase_CS"/>
</dbReference>
<dbReference type="EC" id="4.2.1.11" evidence="3"/>
<dbReference type="SUPFAM" id="SSF54826">
    <property type="entry name" value="Enolase N-terminal domain-like"/>
    <property type="match status" value="1"/>
</dbReference>
<dbReference type="PRINTS" id="PR00148">
    <property type="entry name" value="ENOLASE"/>
</dbReference>
<gene>
    <name evidence="13" type="ORF">COX24_01615</name>
</gene>
<dbReference type="SMART" id="SM01193">
    <property type="entry name" value="Enolase_N"/>
    <property type="match status" value="1"/>
</dbReference>
<keyword evidence="5" id="KW-0964">Secreted</keyword>
<feature type="binding site" evidence="10">
    <location>
        <position position="298"/>
    </location>
    <ligand>
        <name>Mg(2+)</name>
        <dbReference type="ChEBI" id="CHEBI:18420"/>
    </ligand>
</feature>
<dbReference type="Proteomes" id="UP000230447">
    <property type="component" value="Unassembled WGS sequence"/>
</dbReference>
<feature type="domain" description="Enolase C-terminal TIM barrel" evidence="11">
    <location>
        <begin position="128"/>
        <end position="400"/>
    </location>
</feature>
<dbReference type="GO" id="GO:0000287">
    <property type="term" value="F:magnesium ion binding"/>
    <property type="evidence" value="ECO:0007669"/>
    <property type="project" value="InterPro"/>
</dbReference>
<dbReference type="SMART" id="SM01192">
    <property type="entry name" value="Enolase_C"/>
    <property type="match status" value="1"/>
</dbReference>
<keyword evidence="8" id="KW-0456">Lyase</keyword>
<dbReference type="Gene3D" id="3.30.390.10">
    <property type="entry name" value="Enolase-like, N-terminal domain"/>
    <property type="match status" value="1"/>
</dbReference>
<feature type="domain" description="Enolase N-terminal" evidence="12">
    <location>
        <begin position="3"/>
        <end position="121"/>
    </location>
</feature>
<evidence type="ECO:0000256" key="7">
    <source>
        <dbReference type="ARBA" id="ARBA00023152"/>
    </source>
</evidence>
<keyword evidence="10" id="KW-0479">Metal-binding</keyword>
<evidence type="ECO:0000256" key="6">
    <source>
        <dbReference type="ARBA" id="ARBA00022842"/>
    </source>
</evidence>
<sequence length="405" mass="45184">MKIKSLKAYFVKTTSNKETVAVLLETAAGDFKASVPFGLSTGEKEAKQVPLKQAIENIEKYIAPSIIDKNFKSQKEFDNFLIKLDKTPNKARLGANAILPLSIAFLRAMAFENKKHLWQYISYTAKTKPTLPTPAVLLLEGGKHGKGKLSFQEFLLLPIGKTFKEKFNLAKQIEQKIGKLLLKEGIMQKLIRGAEGAFIPDIPEEKALNLIRKAIGKNKANLGLDVAATSFYKDKNYLLNKKGYSAKELTQFYLSLLKSFSFIKFIEDPFAENDFASWEQFRNLLKNQKRGGIALIGDDLTTTNPAQIMFSQGKGLCSGVIVKPNQIGSVTETLEAAKLAKKYKWQVLVSHRARETEDDFIADLAVGIGANYIKAGGFGQKERLSKYARLLAIEKEINYNTNTNI</sequence>
<feature type="binding site" evidence="10">
    <location>
        <position position="267"/>
    </location>
    <ligand>
        <name>Mg(2+)</name>
        <dbReference type="ChEBI" id="CHEBI:18420"/>
    </ligand>
</feature>
<dbReference type="Gene3D" id="3.20.20.120">
    <property type="entry name" value="Enolase-like C-terminal domain"/>
    <property type="match status" value="1"/>
</dbReference>
<evidence type="ECO:0000256" key="4">
    <source>
        <dbReference type="ARBA" id="ARBA00017068"/>
    </source>
</evidence>
<comment type="cofactor">
    <cofactor evidence="10">
        <name>Mg(2+)</name>
        <dbReference type="ChEBI" id="CHEBI:18420"/>
    </cofactor>
    <text evidence="10">Mg(2+) is required for catalysis and for stabilizing the dimer.</text>
</comment>
<feature type="active site" description="Proton acceptor" evidence="9">
    <location>
        <position position="323"/>
    </location>
</feature>
<reference evidence="13 14" key="1">
    <citation type="submission" date="2017-09" db="EMBL/GenBank/DDBJ databases">
        <title>Depth-based differentiation of microbial function through sediment-hosted aquifers and enrichment of novel symbionts in the deep terrestrial subsurface.</title>
        <authorList>
            <person name="Probst A.J."/>
            <person name="Ladd B."/>
            <person name="Jarett J.K."/>
            <person name="Geller-Mcgrath D.E."/>
            <person name="Sieber C.M."/>
            <person name="Emerson J.B."/>
            <person name="Anantharaman K."/>
            <person name="Thomas B.C."/>
            <person name="Malmstrom R."/>
            <person name="Stieglmeier M."/>
            <person name="Klingl A."/>
            <person name="Woyke T."/>
            <person name="Ryan C.M."/>
            <person name="Banfield J.F."/>
        </authorList>
    </citation>
    <scope>NUCLEOTIDE SEQUENCE [LARGE SCALE GENOMIC DNA]</scope>
    <source>
        <strain evidence="13">CG23_combo_of_CG06-09_8_20_14_all_37_87_8</strain>
    </source>
</reference>
<comment type="similarity">
    <text evidence="2">Belongs to the enolase family.</text>
</comment>
<dbReference type="PROSITE" id="PS00164">
    <property type="entry name" value="ENOLASE"/>
    <property type="match status" value="1"/>
</dbReference>
<dbReference type="AlphaFoldDB" id="A0A2G9ZF53"/>
<evidence type="ECO:0000256" key="1">
    <source>
        <dbReference type="ARBA" id="ARBA00005031"/>
    </source>
</evidence>
<dbReference type="InterPro" id="IPR020810">
    <property type="entry name" value="Enolase_C"/>
</dbReference>
<dbReference type="PANTHER" id="PTHR11902">
    <property type="entry name" value="ENOLASE"/>
    <property type="match status" value="1"/>
</dbReference>
<evidence type="ECO:0000256" key="2">
    <source>
        <dbReference type="ARBA" id="ARBA00009604"/>
    </source>
</evidence>